<feature type="non-terminal residue" evidence="1">
    <location>
        <position position="149"/>
    </location>
</feature>
<dbReference type="EMBL" id="CAMKVN010004145">
    <property type="protein sequence ID" value="CAI2186439.1"/>
    <property type="molecule type" value="Genomic_DNA"/>
</dbReference>
<name>A0A9W4X0M5_9GLOM</name>
<reference evidence="1" key="1">
    <citation type="submission" date="2022-08" db="EMBL/GenBank/DDBJ databases">
        <authorList>
            <person name="Kallberg Y."/>
            <person name="Tangrot J."/>
            <person name="Rosling A."/>
        </authorList>
    </citation>
    <scope>NUCLEOTIDE SEQUENCE</scope>
    <source>
        <strain evidence="1">Wild A</strain>
    </source>
</reference>
<protein>
    <submittedName>
        <fullName evidence="1">15608_t:CDS:1</fullName>
    </submittedName>
</protein>
<sequence>MVSKNKIICLFGYEKTQTVGDFCFREIGSTGFPLETQIEKYYSVGEVAKYVCAGLMLAVQIKEKYTPVNTDSIEMKSLHLDVEADFHVKVRWYTAGGEYTHNVIIFMITVRWYTAGGEYAHVRWYTAGGEYAHVRDCYFHGKGCGGNVL</sequence>
<keyword evidence="2" id="KW-1185">Reference proteome</keyword>
<accession>A0A9W4X0M5</accession>
<dbReference type="AlphaFoldDB" id="A0A9W4X0M5"/>
<dbReference type="Proteomes" id="UP001153678">
    <property type="component" value="Unassembled WGS sequence"/>
</dbReference>
<comment type="caution">
    <text evidence="1">The sequence shown here is derived from an EMBL/GenBank/DDBJ whole genome shotgun (WGS) entry which is preliminary data.</text>
</comment>
<proteinExistence type="predicted"/>
<gene>
    <name evidence="1" type="ORF">FWILDA_LOCUS12576</name>
</gene>
<evidence type="ECO:0000313" key="2">
    <source>
        <dbReference type="Proteomes" id="UP001153678"/>
    </source>
</evidence>
<organism evidence="1 2">
    <name type="scientific">Funneliformis geosporum</name>
    <dbReference type="NCBI Taxonomy" id="1117311"/>
    <lineage>
        <taxon>Eukaryota</taxon>
        <taxon>Fungi</taxon>
        <taxon>Fungi incertae sedis</taxon>
        <taxon>Mucoromycota</taxon>
        <taxon>Glomeromycotina</taxon>
        <taxon>Glomeromycetes</taxon>
        <taxon>Glomerales</taxon>
        <taxon>Glomeraceae</taxon>
        <taxon>Funneliformis</taxon>
    </lineage>
</organism>
<evidence type="ECO:0000313" key="1">
    <source>
        <dbReference type="EMBL" id="CAI2186439.1"/>
    </source>
</evidence>